<dbReference type="PANTHER" id="PTHR12411">
    <property type="entry name" value="CYSTEINE PROTEASE FAMILY C1-RELATED"/>
    <property type="match status" value="1"/>
</dbReference>
<dbReference type="CDD" id="cd02248">
    <property type="entry name" value="Peptidase_C1A"/>
    <property type="match status" value="1"/>
</dbReference>
<dbReference type="SUPFAM" id="SSF54001">
    <property type="entry name" value="Cysteine proteinases"/>
    <property type="match status" value="1"/>
</dbReference>
<name>A0A0D3J438_EMIH1</name>
<protein>
    <recommendedName>
        <fullName evidence="6">Peptidase C1A papain C-terminal domain-containing protein</fullName>
    </recommendedName>
</protein>
<proteinExistence type="inferred from homology"/>
<dbReference type="GO" id="GO:0006508">
    <property type="term" value="P:proteolysis"/>
    <property type="evidence" value="ECO:0007669"/>
    <property type="project" value="InterPro"/>
</dbReference>
<dbReference type="InterPro" id="IPR025660">
    <property type="entry name" value="Pept_his_AS"/>
</dbReference>
<dbReference type="Pfam" id="PF08246">
    <property type="entry name" value="Inhibitor_I29"/>
    <property type="match status" value="1"/>
</dbReference>
<dbReference type="HOGENOM" id="CLU_012184_1_3_1"/>
<dbReference type="PRINTS" id="PR00705">
    <property type="entry name" value="PAPAIN"/>
</dbReference>
<feature type="domain" description="Cathepsin propeptide inhibitor" evidence="3">
    <location>
        <begin position="7"/>
        <end position="63"/>
    </location>
</feature>
<dbReference type="KEGG" id="ehx:EMIHUDRAFT_461392"/>
<evidence type="ECO:0008006" key="6">
    <source>
        <dbReference type="Google" id="ProtNLM"/>
    </source>
</evidence>
<dbReference type="PaxDb" id="2903-EOD18273"/>
<dbReference type="GeneID" id="19046274"/>
<evidence type="ECO:0000313" key="5">
    <source>
        <dbReference type="Proteomes" id="UP000013827"/>
    </source>
</evidence>
<evidence type="ECO:0000313" key="4">
    <source>
        <dbReference type="EnsemblProtists" id="EOD18273"/>
    </source>
</evidence>
<evidence type="ECO:0000256" key="1">
    <source>
        <dbReference type="ARBA" id="ARBA00008455"/>
    </source>
</evidence>
<dbReference type="Pfam" id="PF00112">
    <property type="entry name" value="Peptidase_C1"/>
    <property type="match status" value="1"/>
</dbReference>
<dbReference type="OMA" id="WIATELF"/>
<dbReference type="Gene3D" id="3.90.70.10">
    <property type="entry name" value="Cysteine proteinases"/>
    <property type="match status" value="1"/>
</dbReference>
<comment type="similarity">
    <text evidence="1">Belongs to the peptidase C1 family.</text>
</comment>
<dbReference type="STRING" id="2903.R1C6N1"/>
<dbReference type="InterPro" id="IPR038765">
    <property type="entry name" value="Papain-like_cys_pep_sf"/>
</dbReference>
<accession>A0A0D3J438</accession>
<dbReference type="InterPro" id="IPR013128">
    <property type="entry name" value="Peptidase_C1A"/>
</dbReference>
<keyword evidence="5" id="KW-1185">Reference proteome</keyword>
<dbReference type="InterPro" id="IPR039417">
    <property type="entry name" value="Peptidase_C1A_papain-like"/>
</dbReference>
<dbReference type="SMART" id="SM00848">
    <property type="entry name" value="Inhibitor_I29"/>
    <property type="match status" value="1"/>
</dbReference>
<reference evidence="4" key="2">
    <citation type="submission" date="2024-10" db="UniProtKB">
        <authorList>
            <consortium name="EnsemblProtists"/>
        </authorList>
    </citation>
    <scope>IDENTIFICATION</scope>
</reference>
<dbReference type="AlphaFoldDB" id="A0A0D3J438"/>
<organism evidence="4 5">
    <name type="scientific">Emiliania huxleyi (strain CCMP1516)</name>
    <dbReference type="NCBI Taxonomy" id="280463"/>
    <lineage>
        <taxon>Eukaryota</taxon>
        <taxon>Haptista</taxon>
        <taxon>Haptophyta</taxon>
        <taxon>Prymnesiophyceae</taxon>
        <taxon>Isochrysidales</taxon>
        <taxon>Noelaerhabdaceae</taxon>
        <taxon>Emiliania</taxon>
    </lineage>
</organism>
<reference evidence="5" key="1">
    <citation type="journal article" date="2013" name="Nature">
        <title>Pan genome of the phytoplankton Emiliania underpins its global distribution.</title>
        <authorList>
            <person name="Read B.A."/>
            <person name="Kegel J."/>
            <person name="Klute M.J."/>
            <person name="Kuo A."/>
            <person name="Lefebvre S.C."/>
            <person name="Maumus F."/>
            <person name="Mayer C."/>
            <person name="Miller J."/>
            <person name="Monier A."/>
            <person name="Salamov A."/>
            <person name="Young J."/>
            <person name="Aguilar M."/>
            <person name="Claverie J.M."/>
            <person name="Frickenhaus S."/>
            <person name="Gonzalez K."/>
            <person name="Herman E.K."/>
            <person name="Lin Y.C."/>
            <person name="Napier J."/>
            <person name="Ogata H."/>
            <person name="Sarno A.F."/>
            <person name="Shmutz J."/>
            <person name="Schroeder D."/>
            <person name="de Vargas C."/>
            <person name="Verret F."/>
            <person name="von Dassow P."/>
            <person name="Valentin K."/>
            <person name="Van de Peer Y."/>
            <person name="Wheeler G."/>
            <person name="Dacks J.B."/>
            <person name="Delwiche C.F."/>
            <person name="Dyhrman S.T."/>
            <person name="Glockner G."/>
            <person name="John U."/>
            <person name="Richards T."/>
            <person name="Worden A.Z."/>
            <person name="Zhang X."/>
            <person name="Grigoriev I.V."/>
            <person name="Allen A.E."/>
            <person name="Bidle K."/>
            <person name="Borodovsky M."/>
            <person name="Bowler C."/>
            <person name="Brownlee C."/>
            <person name="Cock J.M."/>
            <person name="Elias M."/>
            <person name="Gladyshev V.N."/>
            <person name="Groth M."/>
            <person name="Guda C."/>
            <person name="Hadaegh A."/>
            <person name="Iglesias-Rodriguez M.D."/>
            <person name="Jenkins J."/>
            <person name="Jones B.M."/>
            <person name="Lawson T."/>
            <person name="Leese F."/>
            <person name="Lindquist E."/>
            <person name="Lobanov A."/>
            <person name="Lomsadze A."/>
            <person name="Malik S.B."/>
            <person name="Marsh M.E."/>
            <person name="Mackinder L."/>
            <person name="Mock T."/>
            <person name="Mueller-Roeber B."/>
            <person name="Pagarete A."/>
            <person name="Parker M."/>
            <person name="Probert I."/>
            <person name="Quesneville H."/>
            <person name="Raines C."/>
            <person name="Rensing S.A."/>
            <person name="Riano-Pachon D.M."/>
            <person name="Richier S."/>
            <person name="Rokitta S."/>
            <person name="Shiraiwa Y."/>
            <person name="Soanes D.M."/>
            <person name="van der Giezen M."/>
            <person name="Wahlund T.M."/>
            <person name="Williams B."/>
            <person name="Wilson W."/>
            <person name="Wolfe G."/>
            <person name="Wurch L.L."/>
        </authorList>
    </citation>
    <scope>NUCLEOTIDE SEQUENCE</scope>
</reference>
<dbReference type="GO" id="GO:0008234">
    <property type="term" value="F:cysteine-type peptidase activity"/>
    <property type="evidence" value="ECO:0007669"/>
    <property type="project" value="InterPro"/>
</dbReference>
<dbReference type="InterPro" id="IPR013201">
    <property type="entry name" value="Prot_inhib_I29"/>
</dbReference>
<dbReference type="Proteomes" id="UP000013827">
    <property type="component" value="Unassembled WGS sequence"/>
</dbReference>
<sequence>MTTPPTFADWKLAHGRSYATVAEEASRLGIWERAKLAVETSSQANPHARFELDWTADWTASELSGLRGGPIDTAGTERRLPFDEASIREAGPIDWVSRGAVNPPISQGRCGTCAQFSATADIEAQWFLRGHGLVKLSEQEMIDCASYTGPYGMGWVSSVHKGLAPKKPESNHAALFHSRLSAARPAIGLAPSAVYPLANHSDPTIRGCRSPCNATAADPALSAAHISGASCLVHADEAQMLAWLQHGPLSVSIDASLQGYRGGVISGAGCNHTRVDHAVLLVGFGVDTSVEPWLPFWKLKNSWGPGFGEGGYVRVQAGANSSWGNCLGLRGACQAYIGEPPKGLGKGRAGRLRGAAV</sequence>
<dbReference type="eggNOG" id="KOG1542">
    <property type="taxonomic scope" value="Eukaryota"/>
</dbReference>
<dbReference type="InterPro" id="IPR000668">
    <property type="entry name" value="Peptidase_C1A_C"/>
</dbReference>
<evidence type="ECO:0000259" key="2">
    <source>
        <dbReference type="SMART" id="SM00645"/>
    </source>
</evidence>
<dbReference type="RefSeq" id="XP_005770702.1">
    <property type="nucleotide sequence ID" value="XM_005770645.1"/>
</dbReference>
<dbReference type="PROSITE" id="PS00639">
    <property type="entry name" value="THIOL_PROTEASE_HIS"/>
    <property type="match status" value="1"/>
</dbReference>
<dbReference type="EnsemblProtists" id="EOD18273">
    <property type="protein sequence ID" value="EOD18273"/>
    <property type="gene ID" value="EMIHUDRAFT_461392"/>
</dbReference>
<feature type="domain" description="Peptidase C1A papain C-terminal" evidence="2">
    <location>
        <begin position="90"/>
        <end position="336"/>
    </location>
</feature>
<evidence type="ECO:0000259" key="3">
    <source>
        <dbReference type="SMART" id="SM00848"/>
    </source>
</evidence>
<dbReference type="SMART" id="SM00645">
    <property type="entry name" value="Pept_C1"/>
    <property type="match status" value="1"/>
</dbReference>